<feature type="transmembrane region" description="Helical" evidence="6">
    <location>
        <begin position="60"/>
        <end position="81"/>
    </location>
</feature>
<dbReference type="Gene3D" id="1.20.1250.20">
    <property type="entry name" value="MFS general substrate transporter like domains"/>
    <property type="match status" value="1"/>
</dbReference>
<evidence type="ECO:0000256" key="2">
    <source>
        <dbReference type="ARBA" id="ARBA00022448"/>
    </source>
</evidence>
<accession>H6QR53</accession>
<dbReference type="AlphaFoldDB" id="H6QR53"/>
<dbReference type="eggNOG" id="KOG0253">
    <property type="taxonomic scope" value="Eukaryota"/>
</dbReference>
<keyword evidence="9" id="KW-1185">Reference proteome</keyword>
<keyword evidence="4 6" id="KW-1133">Transmembrane helix</keyword>
<dbReference type="OrthoDB" id="4139357at2759"/>
<organism evidence="8 9">
    <name type="scientific">Puccinia graminis f. sp. tritici (strain CRL 75-36-700-3 / race SCCL)</name>
    <name type="common">Black stem rust fungus</name>
    <dbReference type="NCBI Taxonomy" id="418459"/>
    <lineage>
        <taxon>Eukaryota</taxon>
        <taxon>Fungi</taxon>
        <taxon>Dikarya</taxon>
        <taxon>Basidiomycota</taxon>
        <taxon>Pucciniomycotina</taxon>
        <taxon>Pucciniomycetes</taxon>
        <taxon>Pucciniales</taxon>
        <taxon>Pucciniaceae</taxon>
        <taxon>Puccinia</taxon>
    </lineage>
</organism>
<protein>
    <recommendedName>
        <fullName evidence="7">Major facilitator superfamily (MFS) profile domain-containing protein</fullName>
    </recommendedName>
</protein>
<sequence length="99" mass="10721">MPFKNKLGDLDAVIYGYTPEVFPSSIRGTGYGIASALSRLSGMVGPLIVGFLMKIWNLQAALWMTVIVFILAALLMCKLPIETRDSNPALSSVDDLEAD</sequence>
<reference evidence="9" key="1">
    <citation type="journal article" date="2011" name="Proc. Natl. Acad. Sci. U.S.A.">
        <title>Obligate biotrophy features unraveled by the genomic analysis of rust fungi.</title>
        <authorList>
            <person name="Duplessis S."/>
            <person name="Cuomo C.A."/>
            <person name="Lin Y.-C."/>
            <person name="Aerts A."/>
            <person name="Tisserant E."/>
            <person name="Veneault-Fourrey C."/>
            <person name="Joly D.L."/>
            <person name="Hacquard S."/>
            <person name="Amselem J."/>
            <person name="Cantarel B.L."/>
            <person name="Chiu R."/>
            <person name="Coutinho P.M."/>
            <person name="Feau N."/>
            <person name="Field M."/>
            <person name="Frey P."/>
            <person name="Gelhaye E."/>
            <person name="Goldberg J."/>
            <person name="Grabherr M.G."/>
            <person name="Kodira C.D."/>
            <person name="Kohler A."/>
            <person name="Kuees U."/>
            <person name="Lindquist E.A."/>
            <person name="Lucas S.M."/>
            <person name="Mago R."/>
            <person name="Mauceli E."/>
            <person name="Morin E."/>
            <person name="Murat C."/>
            <person name="Pangilinan J.L."/>
            <person name="Park R."/>
            <person name="Pearson M."/>
            <person name="Quesneville H."/>
            <person name="Rouhier N."/>
            <person name="Sakthikumar S."/>
            <person name="Salamov A.A."/>
            <person name="Schmutz J."/>
            <person name="Selles B."/>
            <person name="Shapiro H."/>
            <person name="Tanguay P."/>
            <person name="Tuskan G.A."/>
            <person name="Henrissat B."/>
            <person name="Van de Peer Y."/>
            <person name="Rouze P."/>
            <person name="Ellis J.G."/>
            <person name="Dodds P.N."/>
            <person name="Schein J.E."/>
            <person name="Zhong S."/>
            <person name="Hamelin R.C."/>
            <person name="Grigoriev I.V."/>
            <person name="Szabo L.J."/>
            <person name="Martin F."/>
        </authorList>
    </citation>
    <scope>NUCLEOTIDE SEQUENCE [LARGE SCALE GENOMIC DNA]</scope>
    <source>
        <strain evidence="9">CRL 75-36-700-3 / race SCCL</strain>
    </source>
</reference>
<name>H6QR53_PUCGT</name>
<evidence type="ECO:0000256" key="6">
    <source>
        <dbReference type="SAM" id="Phobius"/>
    </source>
</evidence>
<evidence type="ECO:0000259" key="7">
    <source>
        <dbReference type="PROSITE" id="PS50850"/>
    </source>
</evidence>
<dbReference type="Proteomes" id="UP000008783">
    <property type="component" value="Unassembled WGS sequence"/>
</dbReference>
<evidence type="ECO:0000256" key="1">
    <source>
        <dbReference type="ARBA" id="ARBA00004141"/>
    </source>
</evidence>
<dbReference type="VEuPathDB" id="FungiDB:PGTG_21320"/>
<keyword evidence="3 6" id="KW-0812">Transmembrane</keyword>
<dbReference type="GO" id="GO:0016020">
    <property type="term" value="C:membrane"/>
    <property type="evidence" value="ECO:0007669"/>
    <property type="project" value="UniProtKB-SubCell"/>
</dbReference>
<dbReference type="GO" id="GO:0022857">
    <property type="term" value="F:transmembrane transporter activity"/>
    <property type="evidence" value="ECO:0007669"/>
    <property type="project" value="InterPro"/>
</dbReference>
<evidence type="ECO:0000256" key="4">
    <source>
        <dbReference type="ARBA" id="ARBA00022989"/>
    </source>
</evidence>
<feature type="domain" description="Major facilitator superfamily (MFS) profile" evidence="7">
    <location>
        <begin position="1"/>
        <end position="84"/>
    </location>
</feature>
<dbReference type="SUPFAM" id="SSF103473">
    <property type="entry name" value="MFS general substrate transporter"/>
    <property type="match status" value="1"/>
</dbReference>
<dbReference type="PROSITE" id="PS50850">
    <property type="entry name" value="MFS"/>
    <property type="match status" value="1"/>
</dbReference>
<dbReference type="InParanoid" id="H6QR53"/>
<evidence type="ECO:0000256" key="5">
    <source>
        <dbReference type="ARBA" id="ARBA00023136"/>
    </source>
</evidence>
<proteinExistence type="predicted"/>
<gene>
    <name evidence="8" type="ORF">PGTG_21320</name>
</gene>
<dbReference type="InterPro" id="IPR020846">
    <property type="entry name" value="MFS_dom"/>
</dbReference>
<keyword evidence="5 6" id="KW-0472">Membrane</keyword>
<evidence type="ECO:0000313" key="9">
    <source>
        <dbReference type="Proteomes" id="UP000008783"/>
    </source>
</evidence>
<dbReference type="HOGENOM" id="CLU_171986_0_0_1"/>
<dbReference type="PANTHER" id="PTHR23511:SF5">
    <property type="entry name" value="MAJOR FACILITATOR-TYPE TRANSPORTER HXNZ-RELATED"/>
    <property type="match status" value="1"/>
</dbReference>
<evidence type="ECO:0000313" key="8">
    <source>
        <dbReference type="EMBL" id="EHS63028.1"/>
    </source>
</evidence>
<dbReference type="PANTHER" id="PTHR23511">
    <property type="entry name" value="SYNAPTIC VESICLE GLYCOPROTEIN 2"/>
    <property type="match status" value="1"/>
</dbReference>
<evidence type="ECO:0000256" key="3">
    <source>
        <dbReference type="ARBA" id="ARBA00022692"/>
    </source>
</evidence>
<dbReference type="EMBL" id="DS178278">
    <property type="protein sequence ID" value="EHS63028.1"/>
    <property type="molecule type" value="Genomic_DNA"/>
</dbReference>
<dbReference type="KEGG" id="pgr:PGTG_21320"/>
<dbReference type="InterPro" id="IPR036259">
    <property type="entry name" value="MFS_trans_sf"/>
</dbReference>
<dbReference type="InterPro" id="IPR011701">
    <property type="entry name" value="MFS"/>
</dbReference>
<keyword evidence="2" id="KW-0813">Transport</keyword>
<dbReference type="GeneID" id="13540481"/>
<dbReference type="Pfam" id="PF07690">
    <property type="entry name" value="MFS_1"/>
    <property type="match status" value="1"/>
</dbReference>
<dbReference type="RefSeq" id="XP_003890032.1">
    <property type="nucleotide sequence ID" value="XM_003889983.1"/>
</dbReference>
<comment type="subcellular location">
    <subcellularLocation>
        <location evidence="1">Membrane</location>
        <topology evidence="1">Multi-pass membrane protein</topology>
    </subcellularLocation>
</comment>